<gene>
    <name evidence="2" type="ORF">RF55_16475</name>
</gene>
<evidence type="ECO:0000313" key="2">
    <source>
        <dbReference type="EMBL" id="KMQ85148.1"/>
    </source>
</evidence>
<keyword evidence="3" id="KW-1185">Reference proteome</keyword>
<organism evidence="2 3">
    <name type="scientific">Lasius niger</name>
    <name type="common">Black garden ant</name>
    <dbReference type="NCBI Taxonomy" id="67767"/>
    <lineage>
        <taxon>Eukaryota</taxon>
        <taxon>Metazoa</taxon>
        <taxon>Ecdysozoa</taxon>
        <taxon>Arthropoda</taxon>
        <taxon>Hexapoda</taxon>
        <taxon>Insecta</taxon>
        <taxon>Pterygota</taxon>
        <taxon>Neoptera</taxon>
        <taxon>Endopterygota</taxon>
        <taxon>Hymenoptera</taxon>
        <taxon>Apocrita</taxon>
        <taxon>Aculeata</taxon>
        <taxon>Formicoidea</taxon>
        <taxon>Formicidae</taxon>
        <taxon>Formicinae</taxon>
        <taxon>Lasius</taxon>
        <taxon>Lasius</taxon>
    </lineage>
</organism>
<comment type="caution">
    <text evidence="2">The sequence shown here is derived from an EMBL/GenBank/DDBJ whole genome shotgun (WGS) entry which is preliminary data.</text>
</comment>
<name>A0A0J7K3Z8_LASNI</name>
<dbReference type="EMBL" id="LBMM01014527">
    <property type="protein sequence ID" value="KMQ85148.1"/>
    <property type="molecule type" value="Genomic_DNA"/>
</dbReference>
<evidence type="ECO:0000313" key="3">
    <source>
        <dbReference type="Proteomes" id="UP000036403"/>
    </source>
</evidence>
<dbReference type="PaxDb" id="67767-A0A0J7K3Z8"/>
<dbReference type="Proteomes" id="UP000036403">
    <property type="component" value="Unassembled WGS sequence"/>
</dbReference>
<dbReference type="AlphaFoldDB" id="A0A0J7K3Z8"/>
<reference evidence="2 3" key="1">
    <citation type="submission" date="2015-04" db="EMBL/GenBank/DDBJ databases">
        <title>Lasius niger genome sequencing.</title>
        <authorList>
            <person name="Konorov E.A."/>
            <person name="Nikitin M.A."/>
            <person name="Kirill M.V."/>
            <person name="Chang P."/>
        </authorList>
    </citation>
    <scope>NUCLEOTIDE SEQUENCE [LARGE SCALE GENOMIC DNA]</scope>
    <source>
        <tissue evidence="2">Whole</tissue>
    </source>
</reference>
<feature type="region of interest" description="Disordered" evidence="1">
    <location>
        <begin position="88"/>
        <end position="109"/>
    </location>
</feature>
<sequence length="109" mass="12472">MGMEKKQERAYSCHYTPTPCFGNAVKTYFLQIACDKIQVRLQDSDEEKKTETVLEQPYDKIEAETDDIEEIPIADYMEEIPICEVSLGSHDEKLAEPGPSGTAKRMRMH</sequence>
<accession>A0A0J7K3Z8</accession>
<evidence type="ECO:0000256" key="1">
    <source>
        <dbReference type="SAM" id="MobiDB-lite"/>
    </source>
</evidence>
<dbReference type="OrthoDB" id="6770368at2759"/>
<proteinExistence type="predicted"/>
<protein>
    <submittedName>
        <fullName evidence="2">Udp-glucose 4-epimerase</fullName>
    </submittedName>
</protein>
<dbReference type="STRING" id="67767.A0A0J7K3Z8"/>